<gene>
    <name evidence="1" type="ORF">QFZ34_000417</name>
</gene>
<dbReference type="RefSeq" id="WP_307276206.1">
    <property type="nucleotide sequence ID" value="NZ_JAUSZT010000002.1"/>
</dbReference>
<name>A0ABU0S398_9HYPH</name>
<sequence length="82" mass="9130">MDTVWWKISVEGGPSYLKLVNDVTNERIIFSVFEHRLGIFDFLVILCTRSTAPETAFVAAASPALVFSTMSSRWKSSKAAVM</sequence>
<comment type="caution">
    <text evidence="1">The sequence shown here is derived from an EMBL/GenBank/DDBJ whole genome shotgun (WGS) entry which is preliminary data.</text>
</comment>
<accession>A0ABU0S398</accession>
<proteinExistence type="predicted"/>
<protein>
    <submittedName>
        <fullName evidence="1">Uncharacterized protein</fullName>
    </submittedName>
</protein>
<reference evidence="1 2" key="1">
    <citation type="submission" date="2023-07" db="EMBL/GenBank/DDBJ databases">
        <title>Comparative genomics of wheat-associated soil bacteria to identify genetic determinants of phenazine resistance.</title>
        <authorList>
            <person name="Mouncey N."/>
        </authorList>
    </citation>
    <scope>NUCLEOTIDE SEQUENCE [LARGE SCALE GENOMIC DNA]</scope>
    <source>
        <strain evidence="1 2">W4I11</strain>
    </source>
</reference>
<dbReference type="Proteomes" id="UP001237780">
    <property type="component" value="Unassembled WGS sequence"/>
</dbReference>
<evidence type="ECO:0000313" key="1">
    <source>
        <dbReference type="EMBL" id="MDQ0995240.1"/>
    </source>
</evidence>
<dbReference type="EMBL" id="JAUSZT010000002">
    <property type="protein sequence ID" value="MDQ0995240.1"/>
    <property type="molecule type" value="Genomic_DNA"/>
</dbReference>
<organism evidence="1 2">
    <name type="scientific">Phyllobacterium ifriqiyense</name>
    <dbReference type="NCBI Taxonomy" id="314238"/>
    <lineage>
        <taxon>Bacteria</taxon>
        <taxon>Pseudomonadati</taxon>
        <taxon>Pseudomonadota</taxon>
        <taxon>Alphaproteobacteria</taxon>
        <taxon>Hyphomicrobiales</taxon>
        <taxon>Phyllobacteriaceae</taxon>
        <taxon>Phyllobacterium</taxon>
    </lineage>
</organism>
<keyword evidence="2" id="KW-1185">Reference proteome</keyword>
<evidence type="ECO:0000313" key="2">
    <source>
        <dbReference type="Proteomes" id="UP001237780"/>
    </source>
</evidence>